<proteinExistence type="predicted"/>
<dbReference type="VEuPathDB" id="FungiDB:H310_13335"/>
<dbReference type="EMBL" id="QUSY01003238">
    <property type="protein sequence ID" value="RHY18260.1"/>
    <property type="molecule type" value="Genomic_DNA"/>
</dbReference>
<feature type="region of interest" description="Disordered" evidence="2">
    <location>
        <begin position="1"/>
        <end position="128"/>
    </location>
</feature>
<feature type="coiled-coil region" evidence="1">
    <location>
        <begin position="279"/>
        <end position="394"/>
    </location>
</feature>
<evidence type="ECO:0000256" key="1">
    <source>
        <dbReference type="SAM" id="Coils"/>
    </source>
</evidence>
<organism evidence="3 4">
    <name type="scientific">Aphanomyces invadans</name>
    <dbReference type="NCBI Taxonomy" id="157072"/>
    <lineage>
        <taxon>Eukaryota</taxon>
        <taxon>Sar</taxon>
        <taxon>Stramenopiles</taxon>
        <taxon>Oomycota</taxon>
        <taxon>Saprolegniomycetes</taxon>
        <taxon>Saprolegniales</taxon>
        <taxon>Verrucalvaceae</taxon>
        <taxon>Aphanomyces</taxon>
    </lineage>
</organism>
<feature type="compositionally biased region" description="Polar residues" evidence="2">
    <location>
        <begin position="102"/>
        <end position="121"/>
    </location>
</feature>
<protein>
    <submittedName>
        <fullName evidence="3">Uncharacterized protein</fullName>
    </submittedName>
</protein>
<name>A0A418AG00_9STRA</name>
<comment type="caution">
    <text evidence="3">The sequence shown here is derived from an EMBL/GenBank/DDBJ whole genome shotgun (WGS) entry which is preliminary data.</text>
</comment>
<evidence type="ECO:0000313" key="4">
    <source>
        <dbReference type="Proteomes" id="UP000285060"/>
    </source>
</evidence>
<dbReference type="Proteomes" id="UP000285060">
    <property type="component" value="Unassembled WGS sequence"/>
</dbReference>
<feature type="compositionally biased region" description="Acidic residues" evidence="2">
    <location>
        <begin position="75"/>
        <end position="89"/>
    </location>
</feature>
<feature type="compositionally biased region" description="Basic and acidic residues" evidence="2">
    <location>
        <begin position="457"/>
        <end position="475"/>
    </location>
</feature>
<reference evidence="3 4" key="1">
    <citation type="submission" date="2018-08" db="EMBL/GenBank/DDBJ databases">
        <title>Aphanomyces genome sequencing and annotation.</title>
        <authorList>
            <person name="Minardi D."/>
            <person name="Oidtmann B."/>
            <person name="Van Der Giezen M."/>
            <person name="Studholme D.J."/>
        </authorList>
    </citation>
    <scope>NUCLEOTIDE SEQUENCE [LARGE SCALE GENOMIC DNA]</scope>
    <source>
        <strain evidence="3 4">NJM0002</strain>
    </source>
</reference>
<accession>A0A418AG00</accession>
<gene>
    <name evidence="3" type="ORF">DYB32_010412</name>
</gene>
<evidence type="ECO:0000256" key="2">
    <source>
        <dbReference type="SAM" id="MobiDB-lite"/>
    </source>
</evidence>
<keyword evidence="1" id="KW-0175">Coiled coil</keyword>
<evidence type="ECO:0000313" key="3">
    <source>
        <dbReference type="EMBL" id="RHY18260.1"/>
    </source>
</evidence>
<feature type="non-terminal residue" evidence="3">
    <location>
        <position position="1"/>
    </location>
</feature>
<keyword evidence="4" id="KW-1185">Reference proteome</keyword>
<feature type="region of interest" description="Disordered" evidence="2">
    <location>
        <begin position="448"/>
        <end position="475"/>
    </location>
</feature>
<dbReference type="AlphaFoldDB" id="A0A418AG00"/>
<sequence>SRRLAGLAPETESLGRTSRTKTVAPADHDDSAGPTIPPPERKREAEGSPNVSPPTDRTDTRSAPKKLAAMTEDVMAPEDSGEDVEDDGNEYQLCLANPSPAPGSTSLVQEVTGSPGSWTPTPNDPGTPVVATREKIEAQRFLKQFYDERARLLDERLVGMAEELTRAVEAHEARRQDDYQKALAYLRECYDRELELARSHAKTEATAVLHEEAKRLEDPWNARMAAEKTPLAMRETRQTQEISTLREELHLVTMELDAAKSAQRRQEDLNRANSTCGNCPVLQDAKDKLQADVQDLERRLQAVLNRPNLPCGNCPALQKANDDLQDRLRGLELRVQEVDLNQKRMALQLEEAQGSLQDAERRVRETHELLLLEREQHEKDLNEHHESMRQLEHDVQEQFMSFGQAGNAPTEQKRSQLNADRAALERETAINQDVLARIEDGLARQETNMGLLNQSEEQLRRDRYSHEARAKHELA</sequence>